<comment type="caution">
    <text evidence="1">The sequence shown here is derived from an EMBL/GenBank/DDBJ whole genome shotgun (WGS) entry which is preliminary data.</text>
</comment>
<evidence type="ECO:0000313" key="2">
    <source>
        <dbReference type="Proteomes" id="UP000263596"/>
    </source>
</evidence>
<reference evidence="1 2" key="1">
    <citation type="journal article" date="2018" name="Nat. Biotechnol.">
        <title>A standardized bacterial taxonomy based on genome phylogeny substantially revises the tree of life.</title>
        <authorList>
            <person name="Parks D.H."/>
            <person name="Chuvochina M."/>
            <person name="Waite D.W."/>
            <person name="Rinke C."/>
            <person name="Skarshewski A."/>
            <person name="Chaumeil P.A."/>
            <person name="Hugenholtz P."/>
        </authorList>
    </citation>
    <scope>NUCLEOTIDE SEQUENCE [LARGE SCALE GENOMIC DNA]</scope>
    <source>
        <strain evidence="1">UBA9669</strain>
    </source>
</reference>
<dbReference type="Proteomes" id="UP000263596">
    <property type="component" value="Unassembled WGS sequence"/>
</dbReference>
<evidence type="ECO:0000313" key="1">
    <source>
        <dbReference type="EMBL" id="HCK31793.1"/>
    </source>
</evidence>
<accession>A0A3D2SRT9</accession>
<organism evidence="1 2">
    <name type="scientific">Acinetobacter ursingii</name>
    <dbReference type="NCBI Taxonomy" id="108980"/>
    <lineage>
        <taxon>Bacteria</taxon>
        <taxon>Pseudomonadati</taxon>
        <taxon>Pseudomonadota</taxon>
        <taxon>Gammaproteobacteria</taxon>
        <taxon>Moraxellales</taxon>
        <taxon>Moraxellaceae</taxon>
        <taxon>Acinetobacter</taxon>
    </lineage>
</organism>
<name>A0A3D2SRT9_9GAMM</name>
<proteinExistence type="predicted"/>
<gene>
    <name evidence="1" type="ORF">DHW29_17620</name>
</gene>
<dbReference type="AlphaFoldDB" id="A0A3D2SRT9"/>
<protein>
    <submittedName>
        <fullName evidence="1">Uncharacterized protein</fullName>
    </submittedName>
</protein>
<sequence>MSGLVKHFQNYMKNIPQLSNNWGSMINLLDKVLVEGFNFVPIISVVKSSSDAITATISLGSGHGFIDRQVVRIAGSTNGWDGDYKVLSANTDSVVVECAATNPIAINGAASCSTAPLDFEIVFRTPVGSTEPKRAYRSKDPESLGLILLVHDFCVSGAAASGAKFAKVGVVSSMSDIDTITGTQMPYDSSNPNANWGWDGTYHGWAKWYYRTRSNSSNNDYGSNSDSAMAGNSVFNIVGNSKSFAIDLVHSNYNAFAVYAYFEFYDNKIKGNNLAILASGIQTKVPQNYQYFYHWAMGGYHLCNEDTNESVSGAGLKLNGTMWFNENAIALPQKMGRNLTFGSLNQSNPFGLINLKIVASLPIFDSNNEPRGIIPFVKITANQNVEVTVSEIGKYVNRYGVGSSEKFVKYALLMEMR</sequence>
<dbReference type="RefSeq" id="WP_049173720.1">
    <property type="nucleotide sequence ID" value="NZ_BKOC01000001.1"/>
</dbReference>
<dbReference type="EMBL" id="DPVE01000326">
    <property type="protein sequence ID" value="HCK31793.1"/>
    <property type="molecule type" value="Genomic_DNA"/>
</dbReference>